<proteinExistence type="predicted"/>
<protein>
    <submittedName>
        <fullName evidence="1">Uncharacterized protein</fullName>
    </submittedName>
</protein>
<dbReference type="Proteomes" id="UP000823388">
    <property type="component" value="Chromosome 3N"/>
</dbReference>
<name>A0A8T0TXQ3_PANVG</name>
<sequence>MFSDHRHRTAGAVFSLINWGWKKCCLLKCWISEQKLLLITSSDRSLLNSRPRNKTIGAMHFDGQCKTERIDRLICSGYTFFFETVQATLIIIRYVHFQFF</sequence>
<evidence type="ECO:0000313" key="2">
    <source>
        <dbReference type="Proteomes" id="UP000823388"/>
    </source>
</evidence>
<dbReference type="EMBL" id="CM029042">
    <property type="protein sequence ID" value="KAG2616952.1"/>
    <property type="molecule type" value="Genomic_DNA"/>
</dbReference>
<comment type="caution">
    <text evidence="1">The sequence shown here is derived from an EMBL/GenBank/DDBJ whole genome shotgun (WGS) entry which is preliminary data.</text>
</comment>
<accession>A0A8T0TXQ3</accession>
<organism evidence="1 2">
    <name type="scientific">Panicum virgatum</name>
    <name type="common">Blackwell switchgrass</name>
    <dbReference type="NCBI Taxonomy" id="38727"/>
    <lineage>
        <taxon>Eukaryota</taxon>
        <taxon>Viridiplantae</taxon>
        <taxon>Streptophyta</taxon>
        <taxon>Embryophyta</taxon>
        <taxon>Tracheophyta</taxon>
        <taxon>Spermatophyta</taxon>
        <taxon>Magnoliopsida</taxon>
        <taxon>Liliopsida</taxon>
        <taxon>Poales</taxon>
        <taxon>Poaceae</taxon>
        <taxon>PACMAD clade</taxon>
        <taxon>Panicoideae</taxon>
        <taxon>Panicodae</taxon>
        <taxon>Paniceae</taxon>
        <taxon>Panicinae</taxon>
        <taxon>Panicum</taxon>
        <taxon>Panicum sect. Hiantes</taxon>
    </lineage>
</organism>
<reference evidence="1" key="1">
    <citation type="submission" date="2020-05" db="EMBL/GenBank/DDBJ databases">
        <title>WGS assembly of Panicum virgatum.</title>
        <authorList>
            <person name="Lovell J.T."/>
            <person name="Jenkins J."/>
            <person name="Shu S."/>
            <person name="Juenger T.E."/>
            <person name="Schmutz J."/>
        </authorList>
    </citation>
    <scope>NUCLEOTIDE SEQUENCE</scope>
    <source>
        <strain evidence="1">AP13</strain>
    </source>
</reference>
<evidence type="ECO:0000313" key="1">
    <source>
        <dbReference type="EMBL" id="KAG2616952.1"/>
    </source>
</evidence>
<keyword evidence="2" id="KW-1185">Reference proteome</keyword>
<dbReference type="AlphaFoldDB" id="A0A8T0TXQ3"/>
<gene>
    <name evidence="1" type="ORF">PVAP13_3NG177493</name>
</gene>